<dbReference type="PhylomeDB" id="A7RP23"/>
<feature type="transmembrane region" description="Helical" evidence="6">
    <location>
        <begin position="106"/>
        <end position="132"/>
    </location>
</feature>
<dbReference type="OrthoDB" id="10009287at2759"/>
<evidence type="ECO:0000313" key="7">
    <source>
        <dbReference type="EMBL" id="EDO46781.1"/>
    </source>
</evidence>
<evidence type="ECO:0000256" key="3">
    <source>
        <dbReference type="ARBA" id="ARBA00022692"/>
    </source>
</evidence>
<dbReference type="eggNOG" id="KOG1725">
    <property type="taxonomic scope" value="Eukaryota"/>
</dbReference>
<dbReference type="KEGG" id="nve:5518972"/>
<comment type="subcellular location">
    <subcellularLocation>
        <location evidence="1 6">Membrane</location>
        <topology evidence="1 6">Multi-pass membrane protein</topology>
    </subcellularLocation>
</comment>
<keyword evidence="5 6" id="KW-0472">Membrane</keyword>
<dbReference type="PANTHER" id="PTHR12300:SF161">
    <property type="entry name" value="RECEPTOR EXPRESSION-ENHANCING PROTEIN"/>
    <property type="match status" value="1"/>
</dbReference>
<dbReference type="AlphaFoldDB" id="A7RP23"/>
<evidence type="ECO:0000313" key="8">
    <source>
        <dbReference type="Proteomes" id="UP000001593"/>
    </source>
</evidence>
<reference evidence="7 8" key="1">
    <citation type="journal article" date="2007" name="Science">
        <title>Sea anemone genome reveals ancestral eumetazoan gene repertoire and genomic organization.</title>
        <authorList>
            <person name="Putnam N.H."/>
            <person name="Srivastava M."/>
            <person name="Hellsten U."/>
            <person name="Dirks B."/>
            <person name="Chapman J."/>
            <person name="Salamov A."/>
            <person name="Terry A."/>
            <person name="Shapiro H."/>
            <person name="Lindquist E."/>
            <person name="Kapitonov V.V."/>
            <person name="Jurka J."/>
            <person name="Genikhovich G."/>
            <person name="Grigoriev I.V."/>
            <person name="Lucas S.M."/>
            <person name="Steele R.E."/>
            <person name="Finnerty J.R."/>
            <person name="Technau U."/>
            <person name="Martindale M.Q."/>
            <person name="Rokhsar D.S."/>
        </authorList>
    </citation>
    <scope>NUCLEOTIDE SEQUENCE [LARGE SCALE GENOMIC DNA]</scope>
    <source>
        <strain evidence="8">CH2 X CH6</strain>
    </source>
</reference>
<dbReference type="GO" id="GO:0016020">
    <property type="term" value="C:membrane"/>
    <property type="evidence" value="ECO:0007669"/>
    <property type="project" value="UniProtKB-SubCell"/>
</dbReference>
<dbReference type="InterPro" id="IPR004345">
    <property type="entry name" value="TB2_DP1_HVA22"/>
</dbReference>
<accession>A7RP23</accession>
<evidence type="ECO:0000256" key="5">
    <source>
        <dbReference type="ARBA" id="ARBA00023136"/>
    </source>
</evidence>
<proteinExistence type="inferred from homology"/>
<organism evidence="7 8">
    <name type="scientific">Nematostella vectensis</name>
    <name type="common">Starlet sea anemone</name>
    <dbReference type="NCBI Taxonomy" id="45351"/>
    <lineage>
        <taxon>Eukaryota</taxon>
        <taxon>Metazoa</taxon>
        <taxon>Cnidaria</taxon>
        <taxon>Anthozoa</taxon>
        <taxon>Hexacorallia</taxon>
        <taxon>Actiniaria</taxon>
        <taxon>Edwardsiidae</taxon>
        <taxon>Nematostella</taxon>
    </lineage>
</organism>
<name>A7RP23_NEMVE</name>
<dbReference type="Pfam" id="PF03134">
    <property type="entry name" value="TB2_DP1_HVA22"/>
    <property type="match status" value="1"/>
</dbReference>
<evidence type="ECO:0000256" key="6">
    <source>
        <dbReference type="RuleBase" id="RU362006"/>
    </source>
</evidence>
<sequence length="227" mass="26116">MEPPCKKVVRKNSEPHREDAFTDTIMEEIDSLLMQQNFFTDLLRKIENFTRVPRRIQVLLMVLFTLLYVAEGYAAACFCNVIAVVFPVYASISAIENPDYEIGTKWLMYWVIFAFVNFMEVFIAWLPSFYLLKFLFLVWCMAPGRVSGSEVMYFRVVRPLVMRHKARVNDVISDAAKRVRQVAERTVDDLVASRAAGKIIGFTHEGVTNETPAIEQPENSIDIDKTD</sequence>
<dbReference type="HOGENOM" id="CLU_028431_2_0_1"/>
<comment type="similarity">
    <text evidence="2 6">Belongs to the DP1 family.</text>
</comment>
<gene>
    <name evidence="7" type="ORF">NEMVEDRAFT_v1g199950</name>
</gene>
<evidence type="ECO:0000256" key="2">
    <source>
        <dbReference type="ARBA" id="ARBA00008573"/>
    </source>
</evidence>
<evidence type="ECO:0000256" key="1">
    <source>
        <dbReference type="ARBA" id="ARBA00004141"/>
    </source>
</evidence>
<evidence type="ECO:0000256" key="4">
    <source>
        <dbReference type="ARBA" id="ARBA00022989"/>
    </source>
</evidence>
<dbReference type="InParanoid" id="A7RP23"/>
<protein>
    <recommendedName>
        <fullName evidence="6">Receptor expression-enhancing protein</fullName>
    </recommendedName>
</protein>
<dbReference type="STRING" id="45351.A7RP23"/>
<feature type="transmembrane region" description="Helical" evidence="6">
    <location>
        <begin position="58"/>
        <end position="86"/>
    </location>
</feature>
<dbReference type="EMBL" id="DS469524">
    <property type="protein sequence ID" value="EDO46781.1"/>
    <property type="molecule type" value="Genomic_DNA"/>
</dbReference>
<keyword evidence="8" id="KW-1185">Reference proteome</keyword>
<keyword evidence="4 6" id="KW-1133">Transmembrane helix</keyword>
<dbReference type="PANTHER" id="PTHR12300">
    <property type="entry name" value="HVA22-LIKE PROTEINS"/>
    <property type="match status" value="1"/>
</dbReference>
<keyword evidence="3 6" id="KW-0812">Transmembrane</keyword>
<dbReference type="Proteomes" id="UP000001593">
    <property type="component" value="Unassembled WGS sequence"/>
</dbReference>